<sequence length="63" mass="7249">MASFRSLRAIILCIGVFDLYKYAISTIEKNLVSFASQNNVIDVNSKPIKDNRKNFIKQIQKKN</sequence>
<dbReference type="GeneID" id="33361043"/>
<geneLocation type="chloroplast" evidence="1"/>
<organism evidence="1">
    <name type="scientific">Lophocladia kuetzingii</name>
    <dbReference type="NCBI Taxonomy" id="675577"/>
    <lineage>
        <taxon>Eukaryota</taxon>
        <taxon>Rhodophyta</taxon>
        <taxon>Florideophyceae</taxon>
        <taxon>Rhodymeniophycidae</taxon>
        <taxon>Ceramiales</taxon>
        <taxon>Rhodomelaceae</taxon>
        <taxon>Lophothalieae</taxon>
        <taxon>Lophocladia</taxon>
    </lineage>
</organism>
<accession>A0A1Z1MPA4</accession>
<keyword evidence="1" id="KW-0934">Plastid</keyword>
<keyword evidence="1" id="KW-0150">Chloroplast</keyword>
<dbReference type="AlphaFoldDB" id="A0A1Z1MPA4"/>
<reference evidence="1" key="1">
    <citation type="journal article" date="2017" name="J. Phycol.">
        <title>Analysis of chloroplast genomes and a supermatrix inform reclassification of the Rhodomelaceae (Rhodophyta).</title>
        <authorList>
            <person name="Diaz-Tapia P."/>
            <person name="Maggs C.A."/>
            <person name="West J.A."/>
            <person name="Verbruggen H."/>
        </authorList>
    </citation>
    <scope>NUCLEOTIDE SEQUENCE</scope>
    <source>
        <strain evidence="1">PD1509</strain>
    </source>
</reference>
<gene>
    <name evidence="1" type="primary">orf63</name>
</gene>
<proteinExistence type="predicted"/>
<evidence type="ECO:0000313" key="1">
    <source>
        <dbReference type="EMBL" id="ARW67689.1"/>
    </source>
</evidence>
<dbReference type="RefSeq" id="YP_009398503.1">
    <property type="nucleotide sequence ID" value="NC_035292.1"/>
</dbReference>
<protein>
    <submittedName>
        <fullName evidence="1">Uncharacterized protein</fullName>
    </submittedName>
</protein>
<name>A0A1Z1MPA4_9FLOR</name>
<dbReference type="EMBL" id="MF101448">
    <property type="protein sequence ID" value="ARW67689.1"/>
    <property type="molecule type" value="Genomic_DNA"/>
</dbReference>